<dbReference type="CDD" id="cd01715">
    <property type="entry name" value="ETF_alpha"/>
    <property type="match status" value="1"/>
</dbReference>
<evidence type="ECO:0000256" key="2">
    <source>
        <dbReference type="ARBA" id="ARBA00022448"/>
    </source>
</evidence>
<keyword evidence="7" id="KW-0408">Iron</keyword>
<accession>A0ABR9NUY5</accession>
<evidence type="ECO:0000256" key="1">
    <source>
        <dbReference type="ARBA" id="ARBA00005817"/>
    </source>
</evidence>
<dbReference type="InterPro" id="IPR001308">
    <property type="entry name" value="ETF_a/FixB"/>
</dbReference>
<keyword evidence="4" id="KW-0479">Metal-binding</keyword>
<reference evidence="10 11" key="1">
    <citation type="submission" date="2020-10" db="EMBL/GenBank/DDBJ databases">
        <title>Investigation of anaerobic biodegradation of phenanthrene by a sulfate-dependent Geobacter anodireducens strain PheS2.</title>
        <authorList>
            <person name="Zhang Z."/>
        </authorList>
    </citation>
    <scope>NUCLEOTIDE SEQUENCE [LARGE SCALE GENOMIC DNA]</scope>
    <source>
        <strain evidence="10 11">PheS2</strain>
    </source>
</reference>
<dbReference type="PROSITE" id="PS00198">
    <property type="entry name" value="4FE4S_FER_1"/>
    <property type="match status" value="1"/>
</dbReference>
<evidence type="ECO:0000313" key="11">
    <source>
        <dbReference type="Proteomes" id="UP000618926"/>
    </source>
</evidence>
<name>A0ABR9NUY5_9BACT</name>
<dbReference type="PANTHER" id="PTHR43153:SF1">
    <property type="entry name" value="ELECTRON TRANSFER FLAVOPROTEIN SUBUNIT ALPHA, MITOCHONDRIAL"/>
    <property type="match status" value="1"/>
</dbReference>
<evidence type="ECO:0000256" key="8">
    <source>
        <dbReference type="ARBA" id="ARBA00023014"/>
    </source>
</evidence>
<dbReference type="Gene3D" id="3.40.50.1220">
    <property type="entry name" value="TPP-binding domain"/>
    <property type="match status" value="1"/>
</dbReference>
<dbReference type="InterPro" id="IPR029035">
    <property type="entry name" value="DHS-like_NAD/FAD-binding_dom"/>
</dbReference>
<dbReference type="InterPro" id="IPR018206">
    <property type="entry name" value="ETF_asu_C_CS"/>
</dbReference>
<keyword evidence="5" id="KW-0274">FAD</keyword>
<sequence length="438" mass="47438">MTEPKKPKRPRGKARLVEGKCIACGARCQSACPVDGIEMGGSGEPRIVEDKCIGCVKCVKACPGNALEIFYTPAELAILALLEKEAGQADDGVDEEERLRREAIAAWRGVWVFVEQTEGEPARVSWELMGAGAGLARSLGTELCALVIGENVEHLCHEAFAYGATRAYLLDQPVFRHYRTEAYLEACCSLIETYKPEIVLMGATGMGRDLAGAVATRVKTGLTADCTGLDVDDRRNLRQTRPAFGGNIMATIMCDRFRPQMATVRPHVMQMPGRREGATGEVVRETCAIREADILTKVLEIIRDKKGGVDIAGAEFIVSGGRGMMAKENFGLLQELADELGGVVGASRSAVDAGWMPHERQVGQTGKTVRPKIYIACGISGAIQHLVGMQDSDMVIAINRDKEAPIFQVATYGIVGDLFRVVPALTSQLRQLKQSTIR</sequence>
<dbReference type="InterPro" id="IPR017900">
    <property type="entry name" value="4Fe4S_Fe_S_CS"/>
</dbReference>
<comment type="similarity">
    <text evidence="1">Belongs to the ETF alpha-subunit/FixB family.</text>
</comment>
<organism evidence="10 11">
    <name type="scientific">Geobacter anodireducens</name>
    <dbReference type="NCBI Taxonomy" id="1340425"/>
    <lineage>
        <taxon>Bacteria</taxon>
        <taxon>Pseudomonadati</taxon>
        <taxon>Thermodesulfobacteriota</taxon>
        <taxon>Desulfuromonadia</taxon>
        <taxon>Geobacterales</taxon>
        <taxon>Geobacteraceae</taxon>
        <taxon>Geobacter</taxon>
    </lineage>
</organism>
<dbReference type="Gene3D" id="3.30.70.20">
    <property type="match status" value="1"/>
</dbReference>
<dbReference type="PROSITE" id="PS51379">
    <property type="entry name" value="4FE4S_FER_2"/>
    <property type="match status" value="2"/>
</dbReference>
<evidence type="ECO:0000256" key="3">
    <source>
        <dbReference type="ARBA" id="ARBA00022630"/>
    </source>
</evidence>
<evidence type="ECO:0000256" key="4">
    <source>
        <dbReference type="ARBA" id="ARBA00022723"/>
    </source>
</evidence>
<evidence type="ECO:0000256" key="7">
    <source>
        <dbReference type="ARBA" id="ARBA00023004"/>
    </source>
</evidence>
<dbReference type="Proteomes" id="UP000618926">
    <property type="component" value="Unassembled WGS sequence"/>
</dbReference>
<dbReference type="RefSeq" id="WP_192905476.1">
    <property type="nucleotide sequence ID" value="NZ_JADBFD010000010.1"/>
</dbReference>
<dbReference type="InterPro" id="IPR014729">
    <property type="entry name" value="Rossmann-like_a/b/a_fold"/>
</dbReference>
<dbReference type="SUPFAM" id="SSF52467">
    <property type="entry name" value="DHS-like NAD/FAD-binding domain"/>
    <property type="match status" value="1"/>
</dbReference>
<dbReference type="SUPFAM" id="SSF54862">
    <property type="entry name" value="4Fe-4S ferredoxins"/>
    <property type="match status" value="1"/>
</dbReference>
<keyword evidence="3" id="KW-0285">Flavoprotein</keyword>
<dbReference type="InterPro" id="IPR014730">
    <property type="entry name" value="ETF_a/b_N"/>
</dbReference>
<dbReference type="Gene3D" id="3.40.50.620">
    <property type="entry name" value="HUPs"/>
    <property type="match status" value="1"/>
</dbReference>
<dbReference type="PANTHER" id="PTHR43153">
    <property type="entry name" value="ELECTRON TRANSFER FLAVOPROTEIN ALPHA"/>
    <property type="match status" value="1"/>
</dbReference>
<comment type="caution">
    <text evidence="10">The sequence shown here is derived from an EMBL/GenBank/DDBJ whole genome shotgun (WGS) entry which is preliminary data.</text>
</comment>
<keyword evidence="8" id="KW-0411">Iron-sulfur</keyword>
<dbReference type="Pfam" id="PF01012">
    <property type="entry name" value="ETF"/>
    <property type="match status" value="1"/>
</dbReference>
<evidence type="ECO:0000259" key="9">
    <source>
        <dbReference type="PROSITE" id="PS51379"/>
    </source>
</evidence>
<feature type="domain" description="4Fe-4S ferredoxin-type" evidence="9">
    <location>
        <begin position="43"/>
        <end position="72"/>
    </location>
</feature>
<dbReference type="InterPro" id="IPR014731">
    <property type="entry name" value="ETF_asu_C"/>
</dbReference>
<dbReference type="Pfam" id="PF00766">
    <property type="entry name" value="ETF_alpha"/>
    <property type="match status" value="1"/>
</dbReference>
<evidence type="ECO:0000313" key="10">
    <source>
        <dbReference type="EMBL" id="MBE2888041.1"/>
    </source>
</evidence>
<keyword evidence="11" id="KW-1185">Reference proteome</keyword>
<keyword evidence="2" id="KW-0813">Transport</keyword>
<gene>
    <name evidence="10" type="ORF">IIE05_08670</name>
</gene>
<dbReference type="InterPro" id="IPR033947">
    <property type="entry name" value="ETF_alpha_N"/>
</dbReference>
<evidence type="ECO:0000256" key="5">
    <source>
        <dbReference type="ARBA" id="ARBA00022827"/>
    </source>
</evidence>
<dbReference type="SMART" id="SM00893">
    <property type="entry name" value="ETF"/>
    <property type="match status" value="1"/>
</dbReference>
<dbReference type="InterPro" id="IPR017896">
    <property type="entry name" value="4Fe4S_Fe-S-bd"/>
</dbReference>
<keyword evidence="6" id="KW-0249">Electron transport</keyword>
<protein>
    <submittedName>
        <fullName evidence="10">Electron transfer flavoprotein subunit alpha</fullName>
    </submittedName>
</protein>
<feature type="domain" description="4Fe-4S ferredoxin-type" evidence="9">
    <location>
        <begin position="12"/>
        <end position="42"/>
    </location>
</feature>
<dbReference type="PROSITE" id="PS00696">
    <property type="entry name" value="ETF_ALPHA"/>
    <property type="match status" value="1"/>
</dbReference>
<dbReference type="Pfam" id="PF13237">
    <property type="entry name" value="Fer4_10"/>
    <property type="match status" value="1"/>
</dbReference>
<dbReference type="SUPFAM" id="SSF52402">
    <property type="entry name" value="Adenine nucleotide alpha hydrolases-like"/>
    <property type="match status" value="1"/>
</dbReference>
<proteinExistence type="inferred from homology"/>
<dbReference type="EMBL" id="JADBFD010000010">
    <property type="protein sequence ID" value="MBE2888041.1"/>
    <property type="molecule type" value="Genomic_DNA"/>
</dbReference>
<evidence type="ECO:0000256" key="6">
    <source>
        <dbReference type="ARBA" id="ARBA00022982"/>
    </source>
</evidence>